<reference evidence="2" key="1">
    <citation type="submission" date="2025-08" db="UniProtKB">
        <authorList>
            <consortium name="RefSeq"/>
        </authorList>
    </citation>
    <scope>IDENTIFICATION</scope>
    <source>
        <strain evidence="2">Tuebingen</strain>
        <tissue evidence="2">Fibroblasts and whole tissue</tissue>
    </source>
</reference>
<accession>A0AC58IQZ8</accession>
<evidence type="ECO:0000313" key="1">
    <source>
        <dbReference type="Proteomes" id="UP000000437"/>
    </source>
</evidence>
<keyword evidence="1" id="KW-1185">Reference proteome</keyword>
<dbReference type="Proteomes" id="UP000000437">
    <property type="component" value="Chromosome 3"/>
</dbReference>
<gene>
    <name evidence="2" type="primary">zgc:112183</name>
</gene>
<organism evidence="1 2">
    <name type="scientific">Danio rerio</name>
    <name type="common">Zebrafish</name>
    <name type="synonym">Brachydanio rerio</name>
    <dbReference type="NCBI Taxonomy" id="7955"/>
    <lineage>
        <taxon>Eukaryota</taxon>
        <taxon>Metazoa</taxon>
        <taxon>Chordata</taxon>
        <taxon>Craniata</taxon>
        <taxon>Vertebrata</taxon>
        <taxon>Euteleostomi</taxon>
        <taxon>Actinopterygii</taxon>
        <taxon>Neopterygii</taxon>
        <taxon>Teleostei</taxon>
        <taxon>Ostariophysi</taxon>
        <taxon>Cypriniformes</taxon>
        <taxon>Danionidae</taxon>
        <taxon>Danioninae</taxon>
        <taxon>Danio</taxon>
    </lineage>
</organism>
<dbReference type="RefSeq" id="XP_073796670.1">
    <property type="nucleotide sequence ID" value="XM_073940569.1"/>
</dbReference>
<evidence type="ECO:0000313" key="2">
    <source>
        <dbReference type="RefSeq" id="XP_073796670.1"/>
    </source>
</evidence>
<sequence length="278" mass="31004">MVKFIRLCVSAAHETAGEQLMERMTVEDLQRIFSSGLEMQEQTEAADPDSAYGSSPGDTDTEDGGHALTSSSSTTLVYNQELMHKTILVGDSGVGKTSLLVQFDQGKFISGSFSATVGIGFTNKVVTVDNMKVKLQIWDTAGQERFRSVTHAYYRDAQALLLLYDITRKSSFDNIRAWLTEIYEYAQKDVVIMLLGNKSDMAAERVITHEEGEKLAKEYGVPFMETSAKTGVNVELAFHAIARELKHRNLEQPHEPKFKIHDYIESQKQKSNCCGGIM</sequence>
<name>A0AC58IQZ8_DANRE</name>
<protein>
    <submittedName>
        <fullName evidence="2">Uncharacterized protein isoform X3</fullName>
    </submittedName>
</protein>
<proteinExistence type="predicted"/>